<protein>
    <submittedName>
        <fullName evidence="6">Zinc ABC transporter substrate-binding protein</fullName>
    </submittedName>
</protein>
<dbReference type="AlphaFoldDB" id="A0A968GHM3"/>
<dbReference type="PANTHER" id="PTHR42953:SF3">
    <property type="entry name" value="HIGH-AFFINITY ZINC UPTAKE SYSTEM PROTEIN ZNUA"/>
    <property type="match status" value="1"/>
</dbReference>
<evidence type="ECO:0000256" key="1">
    <source>
        <dbReference type="ARBA" id="ARBA00011028"/>
    </source>
</evidence>
<evidence type="ECO:0000313" key="7">
    <source>
        <dbReference type="Proteomes" id="UP000778951"/>
    </source>
</evidence>
<comment type="caution">
    <text evidence="6">The sequence shown here is derived from an EMBL/GenBank/DDBJ whole genome shotgun (WGS) entry which is preliminary data.</text>
</comment>
<feature type="region of interest" description="Disordered" evidence="4">
    <location>
        <begin position="119"/>
        <end position="139"/>
    </location>
</feature>
<evidence type="ECO:0000256" key="2">
    <source>
        <dbReference type="ARBA" id="ARBA00022448"/>
    </source>
</evidence>
<comment type="similarity">
    <text evidence="1">Belongs to the bacterial solute-binding protein 9 family.</text>
</comment>
<dbReference type="SUPFAM" id="SSF53807">
    <property type="entry name" value="Helical backbone' metal receptor"/>
    <property type="match status" value="1"/>
</dbReference>
<evidence type="ECO:0000256" key="4">
    <source>
        <dbReference type="SAM" id="MobiDB-lite"/>
    </source>
</evidence>
<sequence length="320" mass="36151">MKRFLSLSLLIVALVSACTGKGNQEESNLPTIHTTLFLTYDFAKAIAGDKMHVELFVPAGVDTHTYEPSANDMLKAQKSALFLWTSSTMEPWMPKLIESLNIEKQSVNLADALHLHELNGGEGHDHHDHDHEHHHHHDNDPHFWMNPNFLLPLFDAVTQSIIAQDPDNRTYYETNAQIYREELQAIITDAQEIVATSPKHPLLFGGGFSHQAFLTAYNLPYFSVYASDSIENEPTIAHLATIRQAIQEQGLIYIFVDPMLTTKIATTLAEDYNLLILPWHTGHTLNKEDLDAEVSYLDLLKENNDYLLLALHNQPVLPSN</sequence>
<keyword evidence="7" id="KW-1185">Reference proteome</keyword>
<dbReference type="RefSeq" id="WP_167694922.1">
    <property type="nucleotide sequence ID" value="NZ_CP118181.1"/>
</dbReference>
<evidence type="ECO:0000256" key="3">
    <source>
        <dbReference type="ARBA" id="ARBA00022729"/>
    </source>
</evidence>
<dbReference type="Proteomes" id="UP000778951">
    <property type="component" value="Unassembled WGS sequence"/>
</dbReference>
<dbReference type="Gene3D" id="3.40.50.1980">
    <property type="entry name" value="Nitrogenase molybdenum iron protein domain"/>
    <property type="match status" value="2"/>
</dbReference>
<keyword evidence="2" id="KW-0813">Transport</keyword>
<evidence type="ECO:0000256" key="5">
    <source>
        <dbReference type="SAM" id="SignalP"/>
    </source>
</evidence>
<reference evidence="6" key="1">
    <citation type="submission" date="2020-03" db="EMBL/GenBank/DDBJ databases">
        <title>Spirochaetal bacteria isolated from arthropods constitute a novel genus Entomospira genus novum within the order Spirochaetales.</title>
        <authorList>
            <person name="Grana-Miraglia L."/>
            <person name="Sikutova S."/>
            <person name="Fingerle V."/>
            <person name="Sing A."/>
            <person name="Castillo-Ramirez S."/>
            <person name="Margos G."/>
            <person name="Rudolf I."/>
        </authorList>
    </citation>
    <scope>NUCLEOTIDE SEQUENCE</scope>
    <source>
        <strain evidence="6">BR149</strain>
    </source>
</reference>
<keyword evidence="3 5" id="KW-0732">Signal</keyword>
<dbReference type="PROSITE" id="PS51257">
    <property type="entry name" value="PROKAR_LIPOPROTEIN"/>
    <property type="match status" value="1"/>
</dbReference>
<dbReference type="EMBL" id="JAATLM010000001">
    <property type="protein sequence ID" value="NIZ68805.1"/>
    <property type="molecule type" value="Genomic_DNA"/>
</dbReference>
<organism evidence="6 7">
    <name type="scientific">Entomospira culicis</name>
    <dbReference type="NCBI Taxonomy" id="2719989"/>
    <lineage>
        <taxon>Bacteria</taxon>
        <taxon>Pseudomonadati</taxon>
        <taxon>Spirochaetota</taxon>
        <taxon>Spirochaetia</taxon>
        <taxon>Spirochaetales</taxon>
        <taxon>Spirochaetaceae</taxon>
        <taxon>Entomospira</taxon>
    </lineage>
</organism>
<evidence type="ECO:0000313" key="6">
    <source>
        <dbReference type="EMBL" id="NIZ68805.1"/>
    </source>
</evidence>
<accession>A0A968GHM3</accession>
<name>A0A968GHM3_9SPIO</name>
<gene>
    <name evidence="6" type="ORF">HCT48_01035</name>
</gene>
<dbReference type="InterPro" id="IPR006127">
    <property type="entry name" value="ZnuA-like"/>
</dbReference>
<dbReference type="InterPro" id="IPR050492">
    <property type="entry name" value="Bact_metal-bind_prot9"/>
</dbReference>
<dbReference type="GO" id="GO:0030001">
    <property type="term" value="P:metal ion transport"/>
    <property type="evidence" value="ECO:0007669"/>
    <property type="project" value="InterPro"/>
</dbReference>
<dbReference type="Pfam" id="PF01297">
    <property type="entry name" value="ZnuA"/>
    <property type="match status" value="1"/>
</dbReference>
<dbReference type="GO" id="GO:0046872">
    <property type="term" value="F:metal ion binding"/>
    <property type="evidence" value="ECO:0007669"/>
    <property type="project" value="InterPro"/>
</dbReference>
<dbReference type="PANTHER" id="PTHR42953">
    <property type="entry name" value="HIGH-AFFINITY ZINC UPTAKE SYSTEM PROTEIN ZNUA-RELATED"/>
    <property type="match status" value="1"/>
</dbReference>
<proteinExistence type="inferred from homology"/>
<feature type="signal peptide" evidence="5">
    <location>
        <begin position="1"/>
        <end position="17"/>
    </location>
</feature>
<feature type="chain" id="PRO_5038042171" evidence="5">
    <location>
        <begin position="18"/>
        <end position="320"/>
    </location>
</feature>